<dbReference type="Proteomes" id="UP000470772">
    <property type="component" value="Unassembled WGS sequence"/>
</dbReference>
<dbReference type="AlphaFoldDB" id="A0A6A9QR25"/>
<comment type="caution">
    <text evidence="1">The sequence shown here is derived from an EMBL/GenBank/DDBJ whole genome shotgun (WGS) entry which is preliminary data.</text>
</comment>
<dbReference type="OrthoDB" id="41593at2157"/>
<organism evidence="1 2">
    <name type="scientific">Sulfuracidifex metallicus DSM 6482 = JCM 9184</name>
    <dbReference type="NCBI Taxonomy" id="523847"/>
    <lineage>
        <taxon>Archaea</taxon>
        <taxon>Thermoproteota</taxon>
        <taxon>Thermoprotei</taxon>
        <taxon>Sulfolobales</taxon>
        <taxon>Sulfolobaceae</taxon>
        <taxon>Sulfuracidifex</taxon>
    </lineage>
</organism>
<keyword evidence="2" id="KW-1185">Reference proteome</keyword>
<protein>
    <submittedName>
        <fullName evidence="1">Uncharacterized protein</fullName>
    </submittedName>
</protein>
<reference evidence="1 2" key="1">
    <citation type="submission" date="2019-10" db="EMBL/GenBank/DDBJ databases">
        <title>Sequencing and Assembly of Multiple Reported Metal-Biooxidizing Members of the Extremely Thermoacidophilic Archaeal Family Sulfolobaceae.</title>
        <authorList>
            <person name="Counts J.A."/>
            <person name="Kelly R.M."/>
        </authorList>
    </citation>
    <scope>NUCLEOTIDE SEQUENCE [LARGE SCALE GENOMIC DNA]</scope>
    <source>
        <strain evidence="1 2">DSM 6482</strain>
    </source>
</reference>
<sequence length="145" mass="16289">MDKPSLSSSSVEAIRYVVIKLLAGKKYVVDAVYRYLVEGKGPSELASEYNVTKHRIRGNIVRFIEKSGGERKARAMAKLLAETSIEVTPIVKGGVCTICGERVQEDNVDRHIATKHKHEVQYLTNKTKMAIIKVKKEKEREAMNS</sequence>
<evidence type="ECO:0000313" key="2">
    <source>
        <dbReference type="Proteomes" id="UP000470772"/>
    </source>
</evidence>
<proteinExistence type="predicted"/>
<dbReference type="EMBL" id="WGGD01000005">
    <property type="protein sequence ID" value="MUN29641.1"/>
    <property type="molecule type" value="Genomic_DNA"/>
</dbReference>
<name>A0A6A9QR25_SULME</name>
<accession>A0A6A9QR25</accession>
<dbReference type="RefSeq" id="WP_156017274.1">
    <property type="nucleotide sequence ID" value="NZ_BBBY01000015.1"/>
</dbReference>
<evidence type="ECO:0000313" key="1">
    <source>
        <dbReference type="EMBL" id="MUN29641.1"/>
    </source>
</evidence>
<gene>
    <name evidence="1" type="ORF">GC250_09385</name>
</gene>